<keyword evidence="1" id="KW-0175">Coiled coil</keyword>
<evidence type="ECO:0000256" key="1">
    <source>
        <dbReference type="SAM" id="Coils"/>
    </source>
</evidence>
<evidence type="ECO:0000313" key="2">
    <source>
        <dbReference type="EMBL" id="KAA1258134.1"/>
    </source>
</evidence>
<dbReference type="OrthoDB" id="303580at2"/>
<proteinExistence type="predicted"/>
<dbReference type="EMBL" id="VRLW01000001">
    <property type="protein sequence ID" value="KAA1258134.1"/>
    <property type="molecule type" value="Genomic_DNA"/>
</dbReference>
<feature type="coiled-coil region" evidence="1">
    <location>
        <begin position="14"/>
        <end position="41"/>
    </location>
</feature>
<organism evidence="2 3">
    <name type="scientific">Rubripirellula obstinata</name>
    <dbReference type="NCBI Taxonomy" id="406547"/>
    <lineage>
        <taxon>Bacteria</taxon>
        <taxon>Pseudomonadati</taxon>
        <taxon>Planctomycetota</taxon>
        <taxon>Planctomycetia</taxon>
        <taxon>Pirellulales</taxon>
        <taxon>Pirellulaceae</taxon>
        <taxon>Rubripirellula</taxon>
    </lineage>
</organism>
<sequence>MQTNFEYHSRLPQYETLEENVEAALRILRQLMSEAEDLTDIEPGDNETKEIHFMAAENLHRAVWTAANELEGRLR</sequence>
<dbReference type="RefSeq" id="WP_149752564.1">
    <property type="nucleotide sequence ID" value="NZ_LWSK01000007.1"/>
</dbReference>
<accession>A0A5B1CFQ8</accession>
<keyword evidence="3" id="KW-1185">Reference proteome</keyword>
<evidence type="ECO:0000313" key="3">
    <source>
        <dbReference type="Proteomes" id="UP000322699"/>
    </source>
</evidence>
<dbReference type="AlphaFoldDB" id="A0A5B1CFQ8"/>
<protein>
    <submittedName>
        <fullName evidence="2">Uncharacterized protein</fullName>
    </submittedName>
</protein>
<name>A0A5B1CFQ8_9BACT</name>
<reference evidence="2 3" key="1">
    <citation type="submission" date="2019-08" db="EMBL/GenBank/DDBJ databases">
        <title>Deep-cultivation of Planctomycetes and their phenomic and genomic characterization uncovers novel biology.</title>
        <authorList>
            <person name="Wiegand S."/>
            <person name="Jogler M."/>
            <person name="Boedeker C."/>
            <person name="Pinto D."/>
            <person name="Vollmers J."/>
            <person name="Rivas-Marin E."/>
            <person name="Kohn T."/>
            <person name="Peeters S.H."/>
            <person name="Heuer A."/>
            <person name="Rast P."/>
            <person name="Oberbeckmann S."/>
            <person name="Bunk B."/>
            <person name="Jeske O."/>
            <person name="Meyerdierks A."/>
            <person name="Storesund J.E."/>
            <person name="Kallscheuer N."/>
            <person name="Luecker S."/>
            <person name="Lage O.M."/>
            <person name="Pohl T."/>
            <person name="Merkel B.J."/>
            <person name="Hornburger P."/>
            <person name="Mueller R.-W."/>
            <person name="Bruemmer F."/>
            <person name="Labrenz M."/>
            <person name="Spormann A.M."/>
            <person name="Op Den Camp H."/>
            <person name="Overmann J."/>
            <person name="Amann R."/>
            <person name="Jetten M.S.M."/>
            <person name="Mascher T."/>
            <person name="Medema M.H."/>
            <person name="Devos D.P."/>
            <person name="Kaster A.-K."/>
            <person name="Ovreas L."/>
            <person name="Rohde M."/>
            <person name="Galperin M.Y."/>
            <person name="Jogler C."/>
        </authorList>
    </citation>
    <scope>NUCLEOTIDE SEQUENCE [LARGE SCALE GENOMIC DNA]</scope>
    <source>
        <strain evidence="2 3">LF1</strain>
    </source>
</reference>
<comment type="caution">
    <text evidence="2">The sequence shown here is derived from an EMBL/GenBank/DDBJ whole genome shotgun (WGS) entry which is preliminary data.</text>
</comment>
<gene>
    <name evidence="2" type="ORF">LF1_06490</name>
</gene>
<dbReference type="Proteomes" id="UP000322699">
    <property type="component" value="Unassembled WGS sequence"/>
</dbReference>